<dbReference type="SUPFAM" id="SSF55781">
    <property type="entry name" value="GAF domain-like"/>
    <property type="match status" value="1"/>
</dbReference>
<dbReference type="Gene3D" id="3.30.450.40">
    <property type="match status" value="1"/>
</dbReference>
<dbReference type="PANTHER" id="PTHR43102">
    <property type="entry name" value="SLR1143 PROTEIN"/>
    <property type="match status" value="1"/>
</dbReference>
<accession>A0ABV6AXW5</accession>
<dbReference type="EMBL" id="JBHLYR010000012">
    <property type="protein sequence ID" value="MFB9991071.1"/>
    <property type="molecule type" value="Genomic_DNA"/>
</dbReference>
<evidence type="ECO:0000313" key="3">
    <source>
        <dbReference type="Proteomes" id="UP001589733"/>
    </source>
</evidence>
<gene>
    <name evidence="2" type="ORF">ACFFLM_03615</name>
</gene>
<dbReference type="Proteomes" id="UP001589733">
    <property type="component" value="Unassembled WGS sequence"/>
</dbReference>
<protein>
    <submittedName>
        <fullName evidence="2">GAF domain-containing protein</fullName>
    </submittedName>
</protein>
<keyword evidence="3" id="KW-1185">Reference proteome</keyword>
<dbReference type="RefSeq" id="WP_380005642.1">
    <property type="nucleotide sequence ID" value="NZ_JBHLYR010000012.1"/>
</dbReference>
<organism evidence="2 3">
    <name type="scientific">Deinococcus oregonensis</name>
    <dbReference type="NCBI Taxonomy" id="1805970"/>
    <lineage>
        <taxon>Bacteria</taxon>
        <taxon>Thermotogati</taxon>
        <taxon>Deinococcota</taxon>
        <taxon>Deinococci</taxon>
        <taxon>Deinococcales</taxon>
        <taxon>Deinococcaceae</taxon>
        <taxon>Deinococcus</taxon>
    </lineage>
</organism>
<proteinExistence type="predicted"/>
<dbReference type="InterPro" id="IPR003018">
    <property type="entry name" value="GAF"/>
</dbReference>
<feature type="domain" description="GAF" evidence="1">
    <location>
        <begin position="2"/>
        <end position="109"/>
    </location>
</feature>
<feature type="non-terminal residue" evidence="2">
    <location>
        <position position="110"/>
    </location>
</feature>
<reference evidence="2 3" key="1">
    <citation type="submission" date="2024-09" db="EMBL/GenBank/DDBJ databases">
        <authorList>
            <person name="Sun Q."/>
            <person name="Mori K."/>
        </authorList>
    </citation>
    <scope>NUCLEOTIDE SEQUENCE [LARGE SCALE GENOMIC DNA]</scope>
    <source>
        <strain evidence="2 3">JCM 13503</strain>
    </source>
</reference>
<comment type="caution">
    <text evidence="2">The sequence shown here is derived from an EMBL/GenBank/DDBJ whole genome shotgun (WGS) entry which is preliminary data.</text>
</comment>
<evidence type="ECO:0000313" key="2">
    <source>
        <dbReference type="EMBL" id="MFB9991071.1"/>
    </source>
</evidence>
<evidence type="ECO:0000259" key="1">
    <source>
        <dbReference type="Pfam" id="PF01590"/>
    </source>
</evidence>
<name>A0ABV6AXW5_9DEIO</name>
<dbReference type="Pfam" id="PF01590">
    <property type="entry name" value="GAF"/>
    <property type="match status" value="1"/>
</dbReference>
<sequence length="110" mass="11844">MLDVPYAMINFMDVTRQWSKAVHGMPGGDIPRGFAPCDWVVAGGKALMIEDITQDVRFAATIAAQPPEGPGLRSYAGVPINTADGLSLGTLCVLDHQVRKFGQRELDVMA</sequence>
<dbReference type="InterPro" id="IPR029016">
    <property type="entry name" value="GAF-like_dom_sf"/>
</dbReference>
<dbReference type="PANTHER" id="PTHR43102:SF2">
    <property type="entry name" value="GAF DOMAIN-CONTAINING PROTEIN"/>
    <property type="match status" value="1"/>
</dbReference>